<name>A0A6M8B6E9_9ACTO</name>
<keyword evidence="3 7" id="KW-0378">Hydrolase</keyword>
<dbReference type="GO" id="GO:0016787">
    <property type="term" value="F:hydrolase activity"/>
    <property type="evidence" value="ECO:0007669"/>
    <property type="project" value="UniProtKB-KW"/>
</dbReference>
<dbReference type="AlphaFoldDB" id="A0A6M8B6E9"/>
<evidence type="ECO:0000259" key="6">
    <source>
        <dbReference type="Pfam" id="PF08386"/>
    </source>
</evidence>
<organism evidence="7 8">
    <name type="scientific">Actinomyces marmotae</name>
    <dbReference type="NCBI Taxonomy" id="2737173"/>
    <lineage>
        <taxon>Bacteria</taxon>
        <taxon>Bacillati</taxon>
        <taxon>Actinomycetota</taxon>
        <taxon>Actinomycetes</taxon>
        <taxon>Actinomycetales</taxon>
        <taxon>Actinomycetaceae</taxon>
        <taxon>Actinomyces</taxon>
    </lineage>
</organism>
<proteinExistence type="inferred from homology"/>
<evidence type="ECO:0000256" key="2">
    <source>
        <dbReference type="ARBA" id="ARBA00022729"/>
    </source>
</evidence>
<accession>A0A6M8B6E9</accession>
<comment type="similarity">
    <text evidence="1">Belongs to the peptidase S33 family.</text>
</comment>
<keyword evidence="8" id="KW-1185">Reference proteome</keyword>
<protein>
    <submittedName>
        <fullName evidence="7">Alpha/beta fold hydrolase</fullName>
    </submittedName>
</protein>
<dbReference type="InterPro" id="IPR013595">
    <property type="entry name" value="Pept_S33_TAP-like_C"/>
</dbReference>
<dbReference type="PANTHER" id="PTHR43248:SF29">
    <property type="entry name" value="TRIPEPTIDYL AMINOPEPTIDASE"/>
    <property type="match status" value="1"/>
</dbReference>
<evidence type="ECO:0000256" key="5">
    <source>
        <dbReference type="SAM" id="SignalP"/>
    </source>
</evidence>
<evidence type="ECO:0000256" key="4">
    <source>
        <dbReference type="SAM" id="MobiDB-lite"/>
    </source>
</evidence>
<dbReference type="Pfam" id="PF08386">
    <property type="entry name" value="Abhydrolase_4"/>
    <property type="match status" value="1"/>
</dbReference>
<dbReference type="InterPro" id="IPR051601">
    <property type="entry name" value="Serine_prot/Carboxylest_S33"/>
</dbReference>
<keyword evidence="2 5" id="KW-0732">Signal</keyword>
<feature type="region of interest" description="Disordered" evidence="4">
    <location>
        <begin position="177"/>
        <end position="198"/>
    </location>
</feature>
<dbReference type="EMBL" id="CP053642">
    <property type="protein sequence ID" value="QKD79011.1"/>
    <property type="molecule type" value="Genomic_DNA"/>
</dbReference>
<feature type="signal peptide" evidence="5">
    <location>
        <begin position="1"/>
        <end position="29"/>
    </location>
</feature>
<dbReference type="InterPro" id="IPR029058">
    <property type="entry name" value="AB_hydrolase_fold"/>
</dbReference>
<reference evidence="7 8" key="1">
    <citation type="submission" date="2020-05" db="EMBL/GenBank/DDBJ databases">
        <title>Actinomyces sp. zg-325.</title>
        <authorList>
            <person name="Yang C."/>
        </authorList>
    </citation>
    <scope>NUCLEOTIDE SEQUENCE [LARGE SCALE GENOMIC DNA]</scope>
    <source>
        <strain evidence="8">zg-325</strain>
    </source>
</reference>
<feature type="chain" id="PRO_5038626607" evidence="5">
    <location>
        <begin position="30"/>
        <end position="547"/>
    </location>
</feature>
<dbReference type="RefSeq" id="WP_159522732.1">
    <property type="nucleotide sequence ID" value="NZ_CP053642.1"/>
</dbReference>
<dbReference type="KEGG" id="amam:HPC72_00905"/>
<dbReference type="PANTHER" id="PTHR43248">
    <property type="entry name" value="2-SUCCINYL-6-HYDROXY-2,4-CYCLOHEXADIENE-1-CARBOXYLATE SYNTHASE"/>
    <property type="match status" value="1"/>
</dbReference>
<dbReference type="SUPFAM" id="SSF53474">
    <property type="entry name" value="alpha/beta-Hydrolases"/>
    <property type="match status" value="1"/>
</dbReference>
<sequence>MSILDASSRPRRIKILAALSAVTATAALSACGNPSVPGATQATGAATASVPAGLESFYSQAVEWYPCKKDAGMTERSGDMGPGTMSCARVKVPLDYGNPGGETIQIAMKKRSASADTATGALFINPGGPGGSGVDILPQITSTQFSKDLVTAYDVIGFDPRGVGESTAIDCLTDAELDAERSGTESPSLPDDATGEQKRAAVAEETTEREAKCRAKTRPAALLDHVDTVSAAKDLDILRAVTGNSALTYFGYSYGTFLGATYADLFPGNVGRFVLDGAVDPSISGGQVALGQAKGFENALRAYVESCQSGSDCPLTGSVDDGVKQIQDFLTSLESGPIRTSDANRPLTRSLATSGIMVPLYQSEAWPQLSIALSRAMGKTTNDGKPDGAILLYFADLAAQRGNDGTYSGNGSEAIGAINCADFPVMGDAASWDQEAAEIKKASPTFGDGLQYTDVACQAWGHPSGNERKAIHASGANPILVIGTTGDPATPYEWSQSLADQLDSGQLLTWKGHGHTAYGRAGKCVTTAVDEYLLKGTMPAEGLTCEG</sequence>
<evidence type="ECO:0000313" key="8">
    <source>
        <dbReference type="Proteomes" id="UP000504752"/>
    </source>
</evidence>
<evidence type="ECO:0000256" key="1">
    <source>
        <dbReference type="ARBA" id="ARBA00010088"/>
    </source>
</evidence>
<evidence type="ECO:0000256" key="3">
    <source>
        <dbReference type="ARBA" id="ARBA00022801"/>
    </source>
</evidence>
<dbReference type="Proteomes" id="UP000504752">
    <property type="component" value="Chromosome"/>
</dbReference>
<feature type="domain" description="Peptidase S33 tripeptidyl aminopeptidase-like C-terminal" evidence="6">
    <location>
        <begin position="444"/>
        <end position="545"/>
    </location>
</feature>
<dbReference type="Gene3D" id="3.40.50.1820">
    <property type="entry name" value="alpha/beta hydrolase"/>
    <property type="match status" value="1"/>
</dbReference>
<gene>
    <name evidence="7" type="ORF">HPC72_00905</name>
</gene>
<evidence type="ECO:0000313" key="7">
    <source>
        <dbReference type="EMBL" id="QKD79011.1"/>
    </source>
</evidence>